<keyword evidence="3" id="KW-0131">Cell cycle</keyword>
<evidence type="ECO:0000256" key="3">
    <source>
        <dbReference type="ARBA" id="ARBA00023306"/>
    </source>
</evidence>
<keyword evidence="2" id="KW-0132">Cell division</keyword>
<dbReference type="OrthoDB" id="379794at2759"/>
<comment type="similarity">
    <text evidence="1">Belongs to the ataxin-10 family.</text>
</comment>
<evidence type="ECO:0000256" key="1">
    <source>
        <dbReference type="ARBA" id="ARBA00008384"/>
    </source>
</evidence>
<keyword evidence="8" id="KW-1185">Reference proteome</keyword>
<dbReference type="GO" id="GO:0005829">
    <property type="term" value="C:cytosol"/>
    <property type="evidence" value="ECO:0007669"/>
    <property type="project" value="TreeGrafter"/>
</dbReference>
<name>A0A7H9HX04_9SACH</name>
<accession>A0A7H9HX04</accession>
<dbReference type="PANTHER" id="PTHR13255:SF0">
    <property type="entry name" value="ATAXIN-10"/>
    <property type="match status" value="1"/>
</dbReference>
<feature type="domain" description="Ataxin-10" evidence="6">
    <location>
        <begin position="427"/>
        <end position="524"/>
    </location>
</feature>
<dbReference type="PANTHER" id="PTHR13255">
    <property type="entry name" value="ATAXIN-10"/>
    <property type="match status" value="1"/>
</dbReference>
<dbReference type="Proteomes" id="UP000510647">
    <property type="component" value="Chromosome 6"/>
</dbReference>
<evidence type="ECO:0000256" key="5">
    <source>
        <dbReference type="ARBA" id="ARBA00044801"/>
    </source>
</evidence>
<evidence type="ECO:0000313" key="7">
    <source>
        <dbReference type="EMBL" id="QLQ81317.1"/>
    </source>
</evidence>
<dbReference type="EMBL" id="CP059272">
    <property type="protein sequence ID" value="QLQ81317.1"/>
    <property type="molecule type" value="Genomic_DNA"/>
</dbReference>
<comment type="function">
    <text evidence="4">May play a role in the regulation of cytokinesis.</text>
</comment>
<protein>
    <recommendedName>
        <fullName evidence="5">Ataxin-10 homolog</fullName>
    </recommendedName>
</protein>
<dbReference type="InterPro" id="IPR019156">
    <property type="entry name" value="Ataxin-10_domain"/>
</dbReference>
<reference evidence="7 8" key="1">
    <citation type="submission" date="2020-06" db="EMBL/GenBank/DDBJ databases">
        <title>The yeast mating-type switching endonuclease HO is a domesticated member of an unorthodox homing genetic element family.</title>
        <authorList>
            <person name="Coughlan A.Y."/>
            <person name="Lombardi L."/>
            <person name="Braun-Galleani S."/>
            <person name="Martos A.R."/>
            <person name="Galeote V."/>
            <person name="Bigey F."/>
            <person name="Dequin S."/>
            <person name="Byrne K.P."/>
            <person name="Wolfe K.H."/>
        </authorList>
    </citation>
    <scope>NUCLEOTIDE SEQUENCE [LARGE SCALE GENOMIC DNA]</scope>
    <source>
        <strain evidence="7 8">CBS2947</strain>
    </source>
</reference>
<gene>
    <name evidence="7" type="ORF">HG537_0F00780</name>
</gene>
<evidence type="ECO:0000259" key="6">
    <source>
        <dbReference type="Pfam" id="PF09759"/>
    </source>
</evidence>
<dbReference type="AlphaFoldDB" id="A0A7H9HX04"/>
<sequence>MTNGAVSSVLELLSDFEVTRGTNPADIDVYNSLLNRLGEIVQTSAKNESFRMELASCEDLWRRFKVAIRQAWQFADAVMIDQETRFIYVRLLRGITLLLRNMSACELPWKQHVLLKECTTTFLRIAQLNGSVDEMLVSYYTVTTAFLHNITKDMTGYDNGFLEPLVRFLEYPAKHLINDQELSYCYCTLFLNLTASDDFLYGFFHTYSARIICGNILGGIAKQHSNIFKNPGKLSADEQITSLDAVLLKIFAKLATNESFGQYLVQLEKENSDTLFDVLKCVQPVVTSTEKWDKFTLTALMSWCFPIFERTAKLTISYLENKATDEREAIILHNKLTVTMDIISTLAQYDHVQKFLLSYGASEILIGLLRVLQNNLVRINFYKNPNGTIKGLKTTDSLGSELSDEQLLNERIDYNNFHIKATNFPECKLLIIEILTALIHNRRDVQDKVRELGGLELVLSNCIIDDNDPFIKERSVICIKFLLKDNAPNQDFVAKLEAKKVVQEEALSAAGYEVKISGSGELKLETINDKKCDGT</sequence>
<evidence type="ECO:0000256" key="4">
    <source>
        <dbReference type="ARBA" id="ARBA00044746"/>
    </source>
</evidence>
<dbReference type="GO" id="GO:0051301">
    <property type="term" value="P:cell division"/>
    <property type="evidence" value="ECO:0007669"/>
    <property type="project" value="UniProtKB-KW"/>
</dbReference>
<evidence type="ECO:0000313" key="8">
    <source>
        <dbReference type="Proteomes" id="UP000510647"/>
    </source>
</evidence>
<proteinExistence type="inferred from homology"/>
<dbReference type="InterPro" id="IPR051374">
    <property type="entry name" value="Ataxin-10/CTR86_families"/>
</dbReference>
<organism evidence="7 8">
    <name type="scientific">Torulaspora globosa</name>
    <dbReference type="NCBI Taxonomy" id="48254"/>
    <lineage>
        <taxon>Eukaryota</taxon>
        <taxon>Fungi</taxon>
        <taxon>Dikarya</taxon>
        <taxon>Ascomycota</taxon>
        <taxon>Saccharomycotina</taxon>
        <taxon>Saccharomycetes</taxon>
        <taxon>Saccharomycetales</taxon>
        <taxon>Saccharomycetaceae</taxon>
        <taxon>Torulaspora</taxon>
    </lineage>
</organism>
<evidence type="ECO:0000256" key="2">
    <source>
        <dbReference type="ARBA" id="ARBA00022618"/>
    </source>
</evidence>
<dbReference type="Pfam" id="PF09759">
    <property type="entry name" value="Atx10homo_assoc"/>
    <property type="match status" value="1"/>
</dbReference>